<evidence type="ECO:0000259" key="2">
    <source>
        <dbReference type="Pfam" id="PF20499"/>
    </source>
</evidence>
<evidence type="ECO:0000313" key="3">
    <source>
        <dbReference type="EMBL" id="KAG2222087.1"/>
    </source>
</evidence>
<dbReference type="Pfam" id="PF20499">
    <property type="entry name" value="DUF6729"/>
    <property type="match status" value="1"/>
</dbReference>
<dbReference type="OrthoDB" id="10474861at2759"/>
<feature type="region of interest" description="Disordered" evidence="1">
    <location>
        <begin position="74"/>
        <end position="104"/>
    </location>
</feature>
<keyword evidence="4" id="KW-1185">Reference proteome</keyword>
<proteinExistence type="predicted"/>
<dbReference type="AlphaFoldDB" id="A0A8H7S5F7"/>
<dbReference type="PANTHER" id="PTHR24401">
    <property type="entry name" value="SI:CH211-243P7.3-RELATED"/>
    <property type="match status" value="1"/>
</dbReference>
<comment type="caution">
    <text evidence="3">The sequence shown here is derived from an EMBL/GenBank/DDBJ whole genome shotgun (WGS) entry which is preliminary data.</text>
</comment>
<dbReference type="PANTHER" id="PTHR24401:SF29">
    <property type="entry name" value="SI:CH211-243P7.3-RELATED"/>
    <property type="match status" value="1"/>
</dbReference>
<dbReference type="Proteomes" id="UP000646827">
    <property type="component" value="Unassembled WGS sequence"/>
</dbReference>
<dbReference type="InterPro" id="IPR046616">
    <property type="entry name" value="DUF6729"/>
</dbReference>
<reference evidence="3 4" key="1">
    <citation type="submission" date="2020-12" db="EMBL/GenBank/DDBJ databases">
        <title>Metabolic potential, ecology and presence of endohyphal bacteria is reflected in genomic diversity of Mucoromycotina.</title>
        <authorList>
            <person name="Muszewska A."/>
            <person name="Okrasinska A."/>
            <person name="Steczkiewicz K."/>
            <person name="Drgas O."/>
            <person name="Orlowska M."/>
            <person name="Perlinska-Lenart U."/>
            <person name="Aleksandrzak-Piekarczyk T."/>
            <person name="Szatraj K."/>
            <person name="Zielenkiewicz U."/>
            <person name="Pilsyk S."/>
            <person name="Malc E."/>
            <person name="Mieczkowski P."/>
            <person name="Kruszewska J.S."/>
            <person name="Biernat P."/>
            <person name="Pawlowska J."/>
        </authorList>
    </citation>
    <scope>NUCLEOTIDE SEQUENCE [LARGE SCALE GENOMIC DNA]</scope>
    <source>
        <strain evidence="3 4">CBS 142.35</strain>
    </source>
</reference>
<evidence type="ECO:0000313" key="4">
    <source>
        <dbReference type="Proteomes" id="UP000646827"/>
    </source>
</evidence>
<sequence length="291" mass="32744">MIALISVSCQNKNKVDRGKKTGTSSKNNNTGGRQTTLSFTSDKTKNTINNEHPFTLTADKASLSAPSVLLTTSAPVDVGTNTEQEEDSSETPLGEMLSSDTEGDGTEDFELEFTGTGSRNGNETNSNNSTQTELGAIQKYLKEVQKRVAAQRYPDEYKQRTFWIYPKDPYFALHEDLNPNVSYIPRIFLWNPKILIKDYNKKLNCPTCKKYSLKSKGYGNRCRRVVDITDLFYILSARYECEGEQCGASFMANDEKIIRQLPKFLQCQYPAYLTQRGGLSKVVGDMLRPLM</sequence>
<feature type="domain" description="DUF6729" evidence="2">
    <location>
        <begin position="158"/>
        <end position="288"/>
    </location>
</feature>
<name>A0A8H7S5F7_9FUNG</name>
<gene>
    <name evidence="3" type="ORF">INT45_007973</name>
</gene>
<accession>A0A8H7S5F7</accession>
<feature type="compositionally biased region" description="Polar residues" evidence="1">
    <location>
        <begin position="21"/>
        <end position="46"/>
    </location>
</feature>
<feature type="region of interest" description="Disordered" evidence="1">
    <location>
        <begin position="13"/>
        <end position="46"/>
    </location>
</feature>
<protein>
    <recommendedName>
        <fullName evidence="2">DUF6729 domain-containing protein</fullName>
    </recommendedName>
</protein>
<evidence type="ECO:0000256" key="1">
    <source>
        <dbReference type="SAM" id="MobiDB-lite"/>
    </source>
</evidence>
<dbReference type="EMBL" id="JAEPRB010000092">
    <property type="protein sequence ID" value="KAG2222087.1"/>
    <property type="molecule type" value="Genomic_DNA"/>
</dbReference>
<organism evidence="3 4">
    <name type="scientific">Circinella minor</name>
    <dbReference type="NCBI Taxonomy" id="1195481"/>
    <lineage>
        <taxon>Eukaryota</taxon>
        <taxon>Fungi</taxon>
        <taxon>Fungi incertae sedis</taxon>
        <taxon>Mucoromycota</taxon>
        <taxon>Mucoromycotina</taxon>
        <taxon>Mucoromycetes</taxon>
        <taxon>Mucorales</taxon>
        <taxon>Lichtheimiaceae</taxon>
        <taxon>Circinella</taxon>
    </lineage>
</organism>